<accession>A0ABR2ZHZ2</accession>
<proteinExistence type="inferred from homology"/>
<gene>
    <name evidence="11" type="primary">QCR6</name>
    <name evidence="11" type="ORF">AAF712_012597</name>
</gene>
<name>A0ABR2ZHZ2_9AGAR</name>
<dbReference type="SUPFAM" id="SSF81531">
    <property type="entry name" value="Non-heme 11 kDa protein of cytochrome bc1 complex (Ubiquinol-cytochrome c reductase)"/>
    <property type="match status" value="1"/>
</dbReference>
<sequence>MSGLSSFFSSVFSTIHNDSEEKPETEAKTETEEAQEEEPEAAAEEEEEEEEPEDTHPAIKEDCTNSGKCAQLAKHFEHCNEKVQNGEGFKGEDCVEELYVLL</sequence>
<keyword evidence="12" id="KW-1185">Reference proteome</keyword>
<dbReference type="Proteomes" id="UP001437256">
    <property type="component" value="Unassembled WGS sequence"/>
</dbReference>
<evidence type="ECO:0000313" key="12">
    <source>
        <dbReference type="Proteomes" id="UP001437256"/>
    </source>
</evidence>
<dbReference type="InterPro" id="IPR023184">
    <property type="entry name" value="Ubol_cytC_Rdtase_hinge_dom"/>
</dbReference>
<dbReference type="InterPro" id="IPR036811">
    <property type="entry name" value="Ubol_cytC_Rdtase_hinge_dom_sf"/>
</dbReference>
<evidence type="ECO:0000256" key="8">
    <source>
        <dbReference type="ARBA" id="ARBA00023136"/>
    </source>
</evidence>
<keyword evidence="7" id="KW-0496">Mitochondrion</keyword>
<keyword evidence="8" id="KW-0472">Membrane</keyword>
<comment type="subcellular location">
    <subcellularLocation>
        <location evidence="1">Mitochondrion inner membrane</location>
    </subcellularLocation>
</comment>
<evidence type="ECO:0000256" key="4">
    <source>
        <dbReference type="ARBA" id="ARBA00022660"/>
    </source>
</evidence>
<feature type="domain" description="Ubiquinol-cytochrome C reductase hinge" evidence="10">
    <location>
        <begin position="54"/>
        <end position="101"/>
    </location>
</feature>
<comment type="caution">
    <text evidence="11">The sequence shown here is derived from an EMBL/GenBank/DDBJ whole genome shotgun (WGS) entry which is preliminary data.</text>
</comment>
<evidence type="ECO:0000313" key="11">
    <source>
        <dbReference type="EMBL" id="KAL0060594.1"/>
    </source>
</evidence>
<evidence type="ECO:0000259" key="10">
    <source>
        <dbReference type="Pfam" id="PF02320"/>
    </source>
</evidence>
<feature type="compositionally biased region" description="Acidic residues" evidence="9">
    <location>
        <begin position="32"/>
        <end position="53"/>
    </location>
</feature>
<evidence type="ECO:0000256" key="1">
    <source>
        <dbReference type="ARBA" id="ARBA00004273"/>
    </source>
</evidence>
<dbReference type="Pfam" id="PF02320">
    <property type="entry name" value="UCR_hinge"/>
    <property type="match status" value="1"/>
</dbReference>
<feature type="compositionally biased region" description="Basic and acidic residues" evidence="9">
    <location>
        <begin position="54"/>
        <end position="63"/>
    </location>
</feature>
<evidence type="ECO:0000256" key="5">
    <source>
        <dbReference type="ARBA" id="ARBA00022792"/>
    </source>
</evidence>
<reference evidence="11 12" key="1">
    <citation type="submission" date="2024-05" db="EMBL/GenBank/DDBJ databases">
        <title>A draft genome resource for the thread blight pathogen Marasmius tenuissimus strain MS-2.</title>
        <authorList>
            <person name="Yulfo-Soto G.E."/>
            <person name="Baruah I.K."/>
            <person name="Amoako-Attah I."/>
            <person name="Bukari Y."/>
            <person name="Meinhardt L.W."/>
            <person name="Bailey B.A."/>
            <person name="Cohen S.P."/>
        </authorList>
    </citation>
    <scope>NUCLEOTIDE SEQUENCE [LARGE SCALE GENOMIC DNA]</scope>
    <source>
        <strain evidence="11 12">MS-2</strain>
    </source>
</reference>
<evidence type="ECO:0000256" key="6">
    <source>
        <dbReference type="ARBA" id="ARBA00022982"/>
    </source>
</evidence>
<organism evidence="11 12">
    <name type="scientific">Marasmius tenuissimus</name>
    <dbReference type="NCBI Taxonomy" id="585030"/>
    <lineage>
        <taxon>Eukaryota</taxon>
        <taxon>Fungi</taxon>
        <taxon>Dikarya</taxon>
        <taxon>Basidiomycota</taxon>
        <taxon>Agaricomycotina</taxon>
        <taxon>Agaricomycetes</taxon>
        <taxon>Agaricomycetidae</taxon>
        <taxon>Agaricales</taxon>
        <taxon>Marasmiineae</taxon>
        <taxon>Marasmiaceae</taxon>
        <taxon>Marasmius</taxon>
    </lineage>
</organism>
<dbReference type="Gene3D" id="1.10.287.20">
    <property type="entry name" value="Ubiquinol-cytochrome C reductase hinge domain"/>
    <property type="match status" value="1"/>
</dbReference>
<evidence type="ECO:0000256" key="3">
    <source>
        <dbReference type="ARBA" id="ARBA00022448"/>
    </source>
</evidence>
<keyword evidence="5" id="KW-0999">Mitochondrion inner membrane</keyword>
<keyword evidence="6" id="KW-0249">Electron transport</keyword>
<feature type="compositionally biased region" description="Basic and acidic residues" evidence="9">
    <location>
        <begin position="17"/>
        <end position="31"/>
    </location>
</feature>
<keyword evidence="3" id="KW-0813">Transport</keyword>
<feature type="compositionally biased region" description="Low complexity" evidence="9">
    <location>
        <begin position="1"/>
        <end position="13"/>
    </location>
</feature>
<feature type="region of interest" description="Disordered" evidence="9">
    <location>
        <begin position="1"/>
        <end position="63"/>
    </location>
</feature>
<evidence type="ECO:0000256" key="9">
    <source>
        <dbReference type="SAM" id="MobiDB-lite"/>
    </source>
</evidence>
<dbReference type="EMBL" id="JBBXMP010000168">
    <property type="protein sequence ID" value="KAL0060594.1"/>
    <property type="molecule type" value="Genomic_DNA"/>
</dbReference>
<protein>
    <submittedName>
        <fullName evidence="11">Cytochrome b-c1 complex subunit 6, mitochondrial</fullName>
    </submittedName>
</protein>
<comment type="similarity">
    <text evidence="2">Belongs to the UQCRH/QCR6 family.</text>
</comment>
<evidence type="ECO:0000256" key="2">
    <source>
        <dbReference type="ARBA" id="ARBA00006498"/>
    </source>
</evidence>
<evidence type="ECO:0000256" key="7">
    <source>
        <dbReference type="ARBA" id="ARBA00023128"/>
    </source>
</evidence>
<keyword evidence="4" id="KW-0679">Respiratory chain</keyword>